<evidence type="ECO:0000256" key="1">
    <source>
        <dbReference type="ARBA" id="ARBA00022737"/>
    </source>
</evidence>
<dbReference type="Gene3D" id="1.25.10.10">
    <property type="entry name" value="Leucine-rich Repeat Variant"/>
    <property type="match status" value="2"/>
</dbReference>
<evidence type="ECO:0000313" key="3">
    <source>
        <dbReference type="EMBL" id="CAH1797808.1"/>
    </source>
</evidence>
<evidence type="ECO:0008006" key="5">
    <source>
        <dbReference type="Google" id="ProtNLM"/>
    </source>
</evidence>
<gene>
    <name evidence="3" type="ORF">OFUS_LOCUS22027</name>
</gene>
<evidence type="ECO:0000256" key="2">
    <source>
        <dbReference type="PROSITE-ProRule" id="PRU00259"/>
    </source>
</evidence>
<dbReference type="InterPro" id="IPR011989">
    <property type="entry name" value="ARM-like"/>
</dbReference>
<dbReference type="InterPro" id="IPR016024">
    <property type="entry name" value="ARM-type_fold"/>
</dbReference>
<sequence>MHKVVEALEKLATLMQEDDPDKEQLLQQLAIVQAECEVDIAHRVLASSNKAYSILFQATEKYLKNDDMLENILKTFAALINGQPDLLDYPGIKLFMDLLKEARSSRILFLSIKIIALCCVMHEDNRQWFVNSGLIPLMVNTLDKNRSDPEIVKEACFSLRALTFDDDIRAQFGKSHDHAKMIVTETDALKILMNICQDYSSNKGVLTEIFSTLAKLAVRNEFCQEIMDLGGMSLIVNALHSCMEHQGVTKQGIGVLKTIGGNDNVRDAIVDNGGVELILTAMSKHANNPGVCEIGCSALATLALRSNKNCAKIVENMGIQVIIQTMKIQKDSPKVQAKACMALRNLVSRTKDYIPLILEQGAEDLINQAKNSDEKCHDEAKAALRDLGCKVDLKTPWMGTGIALKVD</sequence>
<proteinExistence type="predicted"/>
<keyword evidence="1" id="KW-0677">Repeat</keyword>
<keyword evidence="4" id="KW-1185">Reference proteome</keyword>
<dbReference type="SUPFAM" id="SSF48371">
    <property type="entry name" value="ARM repeat"/>
    <property type="match status" value="1"/>
</dbReference>
<dbReference type="PROSITE" id="PS50176">
    <property type="entry name" value="ARM_REPEAT"/>
    <property type="match status" value="3"/>
</dbReference>
<feature type="repeat" description="ARM" evidence="2">
    <location>
        <begin position="230"/>
        <end position="274"/>
    </location>
</feature>
<feature type="repeat" description="ARM" evidence="2">
    <location>
        <begin position="317"/>
        <end position="361"/>
    </location>
</feature>
<protein>
    <recommendedName>
        <fullName evidence="5">Armadillo repeat-containing protein 6</fullName>
    </recommendedName>
</protein>
<dbReference type="EMBL" id="CAIIXF020000010">
    <property type="protein sequence ID" value="CAH1797808.1"/>
    <property type="molecule type" value="Genomic_DNA"/>
</dbReference>
<reference evidence="3" key="1">
    <citation type="submission" date="2022-03" db="EMBL/GenBank/DDBJ databases">
        <authorList>
            <person name="Martin C."/>
        </authorList>
    </citation>
    <scope>NUCLEOTIDE SEQUENCE</scope>
</reference>
<dbReference type="OrthoDB" id="449062at2759"/>
<dbReference type="InterPro" id="IPR000225">
    <property type="entry name" value="Armadillo"/>
</dbReference>
<feature type="repeat" description="ARM" evidence="2">
    <location>
        <begin position="133"/>
        <end position="167"/>
    </location>
</feature>
<dbReference type="SMART" id="SM00185">
    <property type="entry name" value="ARM"/>
    <property type="match status" value="4"/>
</dbReference>
<evidence type="ECO:0000313" key="4">
    <source>
        <dbReference type="Proteomes" id="UP000749559"/>
    </source>
</evidence>
<dbReference type="PANTHER" id="PTHR22895">
    <property type="entry name" value="ARMADILLO REPEAT-CONTAINING PROTEIN 6"/>
    <property type="match status" value="1"/>
</dbReference>
<comment type="caution">
    <text evidence="3">The sequence shown here is derived from an EMBL/GenBank/DDBJ whole genome shotgun (WGS) entry which is preliminary data.</text>
</comment>
<dbReference type="GO" id="GO:0002244">
    <property type="term" value="P:hematopoietic progenitor cell differentiation"/>
    <property type="evidence" value="ECO:0007669"/>
    <property type="project" value="TreeGrafter"/>
</dbReference>
<organism evidence="3 4">
    <name type="scientific">Owenia fusiformis</name>
    <name type="common">Polychaete worm</name>
    <dbReference type="NCBI Taxonomy" id="6347"/>
    <lineage>
        <taxon>Eukaryota</taxon>
        <taxon>Metazoa</taxon>
        <taxon>Spiralia</taxon>
        <taxon>Lophotrochozoa</taxon>
        <taxon>Annelida</taxon>
        <taxon>Polychaeta</taxon>
        <taxon>Sedentaria</taxon>
        <taxon>Canalipalpata</taxon>
        <taxon>Sabellida</taxon>
        <taxon>Oweniida</taxon>
        <taxon>Oweniidae</taxon>
        <taxon>Owenia</taxon>
    </lineage>
</organism>
<dbReference type="PANTHER" id="PTHR22895:SF0">
    <property type="entry name" value="ARMADILLO REPEAT-CONTAINING PROTEIN 6"/>
    <property type="match status" value="1"/>
</dbReference>
<dbReference type="Proteomes" id="UP000749559">
    <property type="component" value="Unassembled WGS sequence"/>
</dbReference>
<dbReference type="AlphaFoldDB" id="A0A8S4PX10"/>
<accession>A0A8S4PX10</accession>
<name>A0A8S4PX10_OWEFU</name>